<feature type="transmembrane region" description="Helical" evidence="8">
    <location>
        <begin position="248"/>
        <end position="270"/>
    </location>
</feature>
<keyword evidence="5 8" id="KW-0812">Transmembrane</keyword>
<dbReference type="GO" id="GO:0055085">
    <property type="term" value="P:transmembrane transport"/>
    <property type="evidence" value="ECO:0007669"/>
    <property type="project" value="InterPro"/>
</dbReference>
<feature type="transmembrane region" description="Helical" evidence="8">
    <location>
        <begin position="62"/>
        <end position="87"/>
    </location>
</feature>
<gene>
    <name evidence="9" type="ORF">CNLFYP112_01917</name>
</gene>
<evidence type="ECO:0000256" key="6">
    <source>
        <dbReference type="ARBA" id="ARBA00022989"/>
    </source>
</evidence>
<dbReference type="EMBL" id="CACRTG010000013">
    <property type="protein sequence ID" value="VYT12843.1"/>
    <property type="molecule type" value="Genomic_DNA"/>
</dbReference>
<evidence type="ECO:0000256" key="8">
    <source>
        <dbReference type="SAM" id="Phobius"/>
    </source>
</evidence>
<dbReference type="InterPro" id="IPR004776">
    <property type="entry name" value="Mem_transp_PIN-like"/>
</dbReference>
<dbReference type="Pfam" id="PF03547">
    <property type="entry name" value="Mem_trans"/>
    <property type="match status" value="2"/>
</dbReference>
<proteinExistence type="inferred from homology"/>
<evidence type="ECO:0000256" key="7">
    <source>
        <dbReference type="ARBA" id="ARBA00023136"/>
    </source>
</evidence>
<feature type="transmembrane region" description="Helical" evidence="8">
    <location>
        <begin position="160"/>
        <end position="182"/>
    </location>
</feature>
<comment type="similarity">
    <text evidence="2">Belongs to the auxin efflux carrier (TC 2.A.69) family.</text>
</comment>
<feature type="transmembrane region" description="Helical" evidence="8">
    <location>
        <begin position="221"/>
        <end position="242"/>
    </location>
</feature>
<dbReference type="InterPro" id="IPR038770">
    <property type="entry name" value="Na+/solute_symporter_sf"/>
</dbReference>
<dbReference type="PANTHER" id="PTHR36838:SF1">
    <property type="entry name" value="SLR1864 PROTEIN"/>
    <property type="match status" value="1"/>
</dbReference>
<protein>
    <submittedName>
        <fullName evidence="9">Membrane transport protein</fullName>
    </submittedName>
</protein>
<evidence type="ECO:0000256" key="2">
    <source>
        <dbReference type="ARBA" id="ARBA00010145"/>
    </source>
</evidence>
<accession>A0A6N2U8C9</accession>
<organism evidence="9">
    <name type="scientific">[Clostridium] nexile</name>
    <dbReference type="NCBI Taxonomy" id="29361"/>
    <lineage>
        <taxon>Bacteria</taxon>
        <taxon>Bacillati</taxon>
        <taxon>Bacillota</taxon>
        <taxon>Clostridia</taxon>
        <taxon>Lachnospirales</taxon>
        <taxon>Lachnospiraceae</taxon>
        <taxon>Tyzzerella</taxon>
    </lineage>
</organism>
<keyword evidence="3" id="KW-0813">Transport</keyword>
<reference evidence="9" key="1">
    <citation type="submission" date="2019-11" db="EMBL/GenBank/DDBJ databases">
        <authorList>
            <person name="Feng L."/>
        </authorList>
    </citation>
    <scope>NUCLEOTIDE SEQUENCE</scope>
    <source>
        <strain evidence="9">CnexileLFYP112</strain>
    </source>
</reference>
<evidence type="ECO:0000256" key="5">
    <source>
        <dbReference type="ARBA" id="ARBA00022692"/>
    </source>
</evidence>
<evidence type="ECO:0000313" key="9">
    <source>
        <dbReference type="EMBL" id="VYT12843.1"/>
    </source>
</evidence>
<keyword evidence="7 8" id="KW-0472">Membrane</keyword>
<evidence type="ECO:0000256" key="3">
    <source>
        <dbReference type="ARBA" id="ARBA00022448"/>
    </source>
</evidence>
<feature type="transmembrane region" description="Helical" evidence="8">
    <location>
        <begin position="99"/>
        <end position="120"/>
    </location>
</feature>
<evidence type="ECO:0000256" key="4">
    <source>
        <dbReference type="ARBA" id="ARBA00022475"/>
    </source>
</evidence>
<name>A0A6N2U8C9_9FIRM</name>
<comment type="subcellular location">
    <subcellularLocation>
        <location evidence="1">Cell membrane</location>
        <topology evidence="1">Multi-pass membrane protein</topology>
    </subcellularLocation>
</comment>
<dbReference type="AlphaFoldDB" id="A0A6N2U8C9"/>
<keyword evidence="4" id="KW-1003">Cell membrane</keyword>
<dbReference type="PANTHER" id="PTHR36838">
    <property type="entry name" value="AUXIN EFFLUX CARRIER FAMILY PROTEIN"/>
    <property type="match status" value="1"/>
</dbReference>
<dbReference type="GO" id="GO:0005886">
    <property type="term" value="C:plasma membrane"/>
    <property type="evidence" value="ECO:0007669"/>
    <property type="project" value="UniProtKB-SubCell"/>
</dbReference>
<sequence>MILKNMLNMQMMMFLLVLIGFLIRKQNIVETEGRKNMVDLCLYVTLPFNILDSFFVDWKWEMLISCSVILLLSVGYNAVSVFLSSVLFKKAPQDRKKTLRYGTIVSNGGFLGNPIIEGVYGTSGLFYASIFMIPVRIVMWSVGISVFLKGKRENILKKVLTHPCIIAVYVGAILMGTGVVLPEFLMKTISGLSSCNTPLSMMLVGMMLAEMNPRGLIDRTMLFYTGVRLIVIPGVVFLLTMFLDIDPLLRGIAVIIAGMPAPITTALLSAKYDGDETYATGMIFVTTIVSLITLPIWCVALGM</sequence>
<keyword evidence="6 8" id="KW-1133">Transmembrane helix</keyword>
<evidence type="ECO:0000256" key="1">
    <source>
        <dbReference type="ARBA" id="ARBA00004651"/>
    </source>
</evidence>
<feature type="transmembrane region" description="Helical" evidence="8">
    <location>
        <begin position="126"/>
        <end position="148"/>
    </location>
</feature>
<dbReference type="Gene3D" id="1.20.1530.20">
    <property type="match status" value="1"/>
</dbReference>
<feature type="transmembrane region" description="Helical" evidence="8">
    <location>
        <begin position="282"/>
        <end position="302"/>
    </location>
</feature>